<reference evidence="1" key="1">
    <citation type="journal article" date="2021" name="Proc. Natl. Acad. Sci. U.S.A.">
        <title>A Catalog of Tens of Thousands of Viruses from Human Metagenomes Reveals Hidden Associations with Chronic Diseases.</title>
        <authorList>
            <person name="Tisza M.J."/>
            <person name="Buck C.B."/>
        </authorList>
    </citation>
    <scope>NUCLEOTIDE SEQUENCE</scope>
    <source>
        <strain evidence="1">CtMgg26</strain>
    </source>
</reference>
<sequence>MNKLLIINDLFIFKSIPSQPFKTTPTRIST</sequence>
<evidence type="ECO:0000313" key="1">
    <source>
        <dbReference type="EMBL" id="DAE12277.1"/>
    </source>
</evidence>
<organism evidence="1">
    <name type="scientific">Siphoviridae sp. ctMgg26</name>
    <dbReference type="NCBI Taxonomy" id="2825462"/>
    <lineage>
        <taxon>Viruses</taxon>
        <taxon>Duplodnaviria</taxon>
        <taxon>Heunggongvirae</taxon>
        <taxon>Uroviricota</taxon>
        <taxon>Caudoviricetes</taxon>
    </lineage>
</organism>
<proteinExistence type="predicted"/>
<accession>A0A8S5Q0T7</accession>
<protein>
    <submittedName>
        <fullName evidence="1">Uncharacterized protein</fullName>
    </submittedName>
</protein>
<dbReference type="EMBL" id="BK015546">
    <property type="protein sequence ID" value="DAE12277.1"/>
    <property type="molecule type" value="Genomic_DNA"/>
</dbReference>
<name>A0A8S5Q0T7_9CAUD</name>